<comment type="caution">
    <text evidence="2">The sequence shown here is derived from an EMBL/GenBank/DDBJ whole genome shotgun (WGS) entry which is preliminary data.</text>
</comment>
<dbReference type="Proteomes" id="UP001165065">
    <property type="component" value="Unassembled WGS sequence"/>
</dbReference>
<evidence type="ECO:0000313" key="3">
    <source>
        <dbReference type="Proteomes" id="UP001165065"/>
    </source>
</evidence>
<evidence type="ECO:0008006" key="4">
    <source>
        <dbReference type="Google" id="ProtNLM"/>
    </source>
</evidence>
<name>A0A9W7G1T9_9STRA</name>
<feature type="compositionally biased region" description="Acidic residues" evidence="1">
    <location>
        <begin position="502"/>
        <end position="512"/>
    </location>
</feature>
<proteinExistence type="predicted"/>
<sequence>MCAGDSNCFAGSQTGTPAFKSRIRRSLIPGEDEDEVGGGMGVQRILQDTFHLSSWKIRERGRGSKFVKMWGDKVDIVELPAGGTICSIFFENPKSRGITLIYSHGNAEDIGQLAPMFEELSKCLCVNLVAYDYRGYGQSKFKVKGEGQGERAGEGDFKCRGVEAKGGGFTTYELSEQSVNEDLETIYAFVCLEKGISPENVYLFGRSLGTSPSTHLASILTCLTPKLNIAKLANPMHIRLFERIRKWSAKAETRTTLLGGLLLQSPLRSALKTKFDIGVDFFSKMSDDAEDSFDMFATERHITSIECPLFIVHGEKDRLVPAKHGKYLYKIATMARDARWQLREKKLQLKEKEEGVMIWLMETKMKRREEKLRKQRALAMEEVNKEGVKVGTFYAEAPEVGSRGGDVVSRRRTQSAPVTKKSTADVPPATTPPPMGLYIVKGARHNDVDKVAGLDLISEVRGFLISVLRYKSPAHQRPLMTSPPPAPPPPPPAPIYERGEGSEEEESEEEMEGDRGGEEEVESKTTVVESEGESEPQSEAESEVESDVESDQDGSDVETPIKKTLILTPKKFNTAKFNTPKRRALGNLTNRATPV</sequence>
<evidence type="ECO:0000256" key="1">
    <source>
        <dbReference type="SAM" id="MobiDB-lite"/>
    </source>
</evidence>
<feature type="region of interest" description="Disordered" evidence="1">
    <location>
        <begin position="475"/>
        <end position="563"/>
    </location>
</feature>
<dbReference type="PANTHER" id="PTHR12277:SF81">
    <property type="entry name" value="PROTEIN ABHD13"/>
    <property type="match status" value="1"/>
</dbReference>
<feature type="compositionally biased region" description="Pro residues" evidence="1">
    <location>
        <begin position="481"/>
        <end position="494"/>
    </location>
</feature>
<reference evidence="3" key="1">
    <citation type="journal article" date="2023" name="Commun. Biol.">
        <title>Genome analysis of Parmales, the sister group of diatoms, reveals the evolutionary specialization of diatoms from phago-mixotrophs to photoautotrophs.</title>
        <authorList>
            <person name="Ban H."/>
            <person name="Sato S."/>
            <person name="Yoshikawa S."/>
            <person name="Yamada K."/>
            <person name="Nakamura Y."/>
            <person name="Ichinomiya M."/>
            <person name="Sato N."/>
            <person name="Blanc-Mathieu R."/>
            <person name="Endo H."/>
            <person name="Kuwata A."/>
            <person name="Ogata H."/>
        </authorList>
    </citation>
    <scope>NUCLEOTIDE SEQUENCE [LARGE SCALE GENOMIC DNA]</scope>
</reference>
<feature type="region of interest" description="Disordered" evidence="1">
    <location>
        <begin position="400"/>
        <end position="433"/>
    </location>
</feature>
<organism evidence="2 3">
    <name type="scientific">Triparma columacea</name>
    <dbReference type="NCBI Taxonomy" id="722753"/>
    <lineage>
        <taxon>Eukaryota</taxon>
        <taxon>Sar</taxon>
        <taxon>Stramenopiles</taxon>
        <taxon>Ochrophyta</taxon>
        <taxon>Bolidophyceae</taxon>
        <taxon>Parmales</taxon>
        <taxon>Triparmaceae</taxon>
        <taxon>Triparma</taxon>
    </lineage>
</organism>
<gene>
    <name evidence="2" type="ORF">TrCOL_g13924</name>
</gene>
<dbReference type="Gene3D" id="3.40.50.1820">
    <property type="entry name" value="alpha/beta hydrolase"/>
    <property type="match status" value="1"/>
</dbReference>
<keyword evidence="3" id="KW-1185">Reference proteome</keyword>
<accession>A0A9W7G1T9</accession>
<protein>
    <recommendedName>
        <fullName evidence="4">Serine aminopeptidase S33 domain-containing protein</fullName>
    </recommendedName>
</protein>
<dbReference type="PANTHER" id="PTHR12277">
    <property type="entry name" value="ALPHA/BETA HYDROLASE DOMAIN-CONTAINING PROTEIN"/>
    <property type="match status" value="1"/>
</dbReference>
<dbReference type="OrthoDB" id="446723at2759"/>
<evidence type="ECO:0000313" key="2">
    <source>
        <dbReference type="EMBL" id="GMI32419.1"/>
    </source>
</evidence>
<dbReference type="SUPFAM" id="SSF53474">
    <property type="entry name" value="alpha/beta-Hydrolases"/>
    <property type="match status" value="1"/>
</dbReference>
<dbReference type="InterPro" id="IPR029058">
    <property type="entry name" value="AB_hydrolase_fold"/>
</dbReference>
<dbReference type="AlphaFoldDB" id="A0A9W7G1T9"/>
<feature type="compositionally biased region" description="Acidic residues" evidence="1">
    <location>
        <begin position="530"/>
        <end position="556"/>
    </location>
</feature>
<dbReference type="EMBL" id="BRYA01000781">
    <property type="protein sequence ID" value="GMI32419.1"/>
    <property type="molecule type" value="Genomic_DNA"/>
</dbReference>